<evidence type="ECO:0000259" key="4">
    <source>
        <dbReference type="PROSITE" id="PS50995"/>
    </source>
</evidence>
<reference evidence="5 6" key="1">
    <citation type="submission" date="2020-08" db="EMBL/GenBank/DDBJ databases">
        <title>Genomic Encyclopedia of Type Strains, Phase IV (KMG-IV): sequencing the most valuable type-strain genomes for metagenomic binning, comparative biology and taxonomic classification.</title>
        <authorList>
            <person name="Goeker M."/>
        </authorList>
    </citation>
    <scope>NUCLEOTIDE SEQUENCE [LARGE SCALE GENOMIC DNA]</scope>
    <source>
        <strain evidence="5 6">DSM 29853</strain>
    </source>
</reference>
<dbReference type="Proteomes" id="UP000528286">
    <property type="component" value="Unassembled WGS sequence"/>
</dbReference>
<evidence type="ECO:0000256" key="2">
    <source>
        <dbReference type="ARBA" id="ARBA00023125"/>
    </source>
</evidence>
<evidence type="ECO:0000313" key="5">
    <source>
        <dbReference type="EMBL" id="MBB4066116.1"/>
    </source>
</evidence>
<accession>A0A7W6J788</accession>
<evidence type="ECO:0000313" key="6">
    <source>
        <dbReference type="Proteomes" id="UP000528286"/>
    </source>
</evidence>
<keyword evidence="6" id="KW-1185">Reference proteome</keyword>
<gene>
    <name evidence="5" type="ORF">GGR23_003329</name>
</gene>
<dbReference type="PROSITE" id="PS50995">
    <property type="entry name" value="HTH_MARR_2"/>
    <property type="match status" value="1"/>
</dbReference>
<dbReference type="InterPro" id="IPR036390">
    <property type="entry name" value="WH_DNA-bd_sf"/>
</dbReference>
<comment type="caution">
    <text evidence="5">The sequence shown here is derived from an EMBL/GenBank/DDBJ whole genome shotgun (WGS) entry which is preliminary data.</text>
</comment>
<keyword evidence="2" id="KW-0238">DNA-binding</keyword>
<dbReference type="GO" id="GO:0003677">
    <property type="term" value="F:DNA binding"/>
    <property type="evidence" value="ECO:0007669"/>
    <property type="project" value="UniProtKB-KW"/>
</dbReference>
<keyword evidence="1" id="KW-0805">Transcription regulation</keyword>
<keyword evidence="3" id="KW-0804">Transcription</keyword>
<evidence type="ECO:0000256" key="3">
    <source>
        <dbReference type="ARBA" id="ARBA00023163"/>
    </source>
</evidence>
<dbReference type="AlphaFoldDB" id="A0A7W6J788"/>
<dbReference type="SMART" id="SM00347">
    <property type="entry name" value="HTH_MARR"/>
    <property type="match status" value="1"/>
</dbReference>
<dbReference type="Gene3D" id="1.10.10.10">
    <property type="entry name" value="Winged helix-like DNA-binding domain superfamily/Winged helix DNA-binding domain"/>
    <property type="match status" value="1"/>
</dbReference>
<dbReference type="GO" id="GO:0003700">
    <property type="term" value="F:DNA-binding transcription factor activity"/>
    <property type="evidence" value="ECO:0007669"/>
    <property type="project" value="InterPro"/>
</dbReference>
<dbReference type="PANTHER" id="PTHR42756">
    <property type="entry name" value="TRANSCRIPTIONAL REGULATOR, MARR"/>
    <property type="match status" value="1"/>
</dbReference>
<protein>
    <submittedName>
        <fullName evidence="5">MarR family transcriptional regulator for hemolysin</fullName>
    </submittedName>
</protein>
<dbReference type="EMBL" id="JACIEZ010000007">
    <property type="protein sequence ID" value="MBB4066116.1"/>
    <property type="molecule type" value="Genomic_DNA"/>
</dbReference>
<proteinExistence type="predicted"/>
<dbReference type="InterPro" id="IPR000835">
    <property type="entry name" value="HTH_MarR-typ"/>
</dbReference>
<name>A0A7W6J788_9HYPH</name>
<dbReference type="InterPro" id="IPR036388">
    <property type="entry name" value="WH-like_DNA-bd_sf"/>
</dbReference>
<dbReference type="SUPFAM" id="SSF46785">
    <property type="entry name" value="Winged helix' DNA-binding domain"/>
    <property type="match status" value="1"/>
</dbReference>
<organism evidence="5 6">
    <name type="scientific">Gellertiella hungarica</name>
    <dbReference type="NCBI Taxonomy" id="1572859"/>
    <lineage>
        <taxon>Bacteria</taxon>
        <taxon>Pseudomonadati</taxon>
        <taxon>Pseudomonadota</taxon>
        <taxon>Alphaproteobacteria</taxon>
        <taxon>Hyphomicrobiales</taxon>
        <taxon>Rhizobiaceae</taxon>
        <taxon>Gellertiella</taxon>
    </lineage>
</organism>
<dbReference type="PRINTS" id="PR00598">
    <property type="entry name" value="HTHMARR"/>
</dbReference>
<dbReference type="Pfam" id="PF12802">
    <property type="entry name" value="MarR_2"/>
    <property type="match status" value="1"/>
</dbReference>
<evidence type="ECO:0000256" key="1">
    <source>
        <dbReference type="ARBA" id="ARBA00023015"/>
    </source>
</evidence>
<dbReference type="PANTHER" id="PTHR42756:SF1">
    <property type="entry name" value="TRANSCRIPTIONAL REPRESSOR OF EMRAB OPERON"/>
    <property type="match status" value="1"/>
</dbReference>
<dbReference type="RefSeq" id="WP_183367400.1">
    <property type="nucleotide sequence ID" value="NZ_JACIEZ010000007.1"/>
</dbReference>
<sequence length="143" mass="15893">MSLRQILLEEITALTRHMRTVFDARVRVRGLTLARARILLRLKRAGEGETQKRLADALDIEAPTLVRLLDSLEEAGSIARIAVEGDRRAKGIVLTESGEAEADALEDTLDDFRSDLLAGIDEKDLDVTLRVIRQMLGNLETMA</sequence>
<feature type="domain" description="HTH marR-type" evidence="4">
    <location>
        <begin position="4"/>
        <end position="137"/>
    </location>
</feature>